<dbReference type="EMBL" id="VCGU01000003">
    <property type="protein sequence ID" value="TRY78270.1"/>
    <property type="molecule type" value="Genomic_DNA"/>
</dbReference>
<dbReference type="OrthoDB" id="6384428at2759"/>
<evidence type="ECO:0000313" key="3">
    <source>
        <dbReference type="Proteomes" id="UP000318571"/>
    </source>
</evidence>
<feature type="signal peptide" evidence="1">
    <location>
        <begin position="1"/>
        <end position="19"/>
    </location>
</feature>
<keyword evidence="3" id="KW-1185">Reference proteome</keyword>
<comment type="caution">
    <text evidence="2">The sequence shown here is derived from an EMBL/GenBank/DDBJ whole genome shotgun (WGS) entry which is preliminary data.</text>
</comment>
<proteinExistence type="predicted"/>
<dbReference type="Proteomes" id="UP000318571">
    <property type="component" value="Chromosome 11"/>
</dbReference>
<organism evidence="2 3">
    <name type="scientific">Tigriopus californicus</name>
    <name type="common">Marine copepod</name>
    <dbReference type="NCBI Taxonomy" id="6832"/>
    <lineage>
        <taxon>Eukaryota</taxon>
        <taxon>Metazoa</taxon>
        <taxon>Ecdysozoa</taxon>
        <taxon>Arthropoda</taxon>
        <taxon>Crustacea</taxon>
        <taxon>Multicrustacea</taxon>
        <taxon>Hexanauplia</taxon>
        <taxon>Copepoda</taxon>
        <taxon>Harpacticoida</taxon>
        <taxon>Harpacticidae</taxon>
        <taxon>Tigriopus</taxon>
    </lineage>
</organism>
<accession>A0A553PKR0</accession>
<evidence type="ECO:0000313" key="2">
    <source>
        <dbReference type="EMBL" id="TRY78270.1"/>
    </source>
</evidence>
<dbReference type="OMA" id="YTERCHT"/>
<sequence>MAPLLKVIIAMCLILAIEANTRDGPFAPRRRQPNVAARSGRQNLDLDELIEEAEDLEILREGKNLGEIFPFVGGDRGSPRPLPVQRRGGSARQFRNEPNIQDHHDHHQHDENSIEAFDVRPSRQGQGEDIALDIGSIAAAGERCIDKVVMVEETEYDDEIECHHSYTERCHTTYTTDFEPQQEEECEENFRKDCFIEYKKVASDEPVRFCHTPLICEGEGPVECKTVYESQCETRYHEHDVEDDIVDCETVQEEKCEDVSQGYTTEQKCTKWPKQVCNTKREQVKKYTPETDCKKVARDLCGPSGCIPQAGPEECFDKKETVVQEVPEETCNLEPQRSCKHVTKLVPLLKPSEECVDIPKEVCTRSRTNPRKVQKPVVKKWCYVPSAQSGLA</sequence>
<reference evidence="2 3" key="1">
    <citation type="journal article" date="2018" name="Nat. Ecol. Evol.">
        <title>Genomic signatures of mitonuclear coevolution across populations of Tigriopus californicus.</title>
        <authorList>
            <person name="Barreto F.S."/>
            <person name="Watson E.T."/>
            <person name="Lima T.G."/>
            <person name="Willett C.S."/>
            <person name="Edmands S."/>
            <person name="Li W."/>
            <person name="Burton R.S."/>
        </authorList>
    </citation>
    <scope>NUCLEOTIDE SEQUENCE [LARGE SCALE GENOMIC DNA]</scope>
    <source>
        <strain evidence="2 3">San Diego</strain>
    </source>
</reference>
<gene>
    <name evidence="2" type="ORF">TCAL_10645</name>
</gene>
<dbReference type="AlphaFoldDB" id="A0A553PKR0"/>
<name>A0A553PKR0_TIGCA</name>
<protein>
    <submittedName>
        <fullName evidence="2">Uncharacterized protein</fullName>
    </submittedName>
</protein>
<keyword evidence="1" id="KW-0732">Signal</keyword>
<feature type="chain" id="PRO_5021948991" evidence="1">
    <location>
        <begin position="20"/>
        <end position="392"/>
    </location>
</feature>
<evidence type="ECO:0000256" key="1">
    <source>
        <dbReference type="SAM" id="SignalP"/>
    </source>
</evidence>